<feature type="domain" description="Bromo" evidence="11">
    <location>
        <begin position="50"/>
        <end position="120"/>
    </location>
</feature>
<dbReference type="PROSITE" id="PS50014">
    <property type="entry name" value="BROMODOMAIN_2"/>
    <property type="match status" value="5"/>
</dbReference>
<accession>A0ABP0H648</accession>
<dbReference type="Gene3D" id="1.20.920.10">
    <property type="entry name" value="Bromodomain-like"/>
    <property type="match status" value="6"/>
</dbReference>
<evidence type="ECO:0000259" key="13">
    <source>
        <dbReference type="PROSITE" id="PS51038"/>
    </source>
</evidence>
<feature type="region of interest" description="Disordered" evidence="10">
    <location>
        <begin position="766"/>
        <end position="810"/>
    </location>
</feature>
<feature type="domain" description="BAH" evidence="13">
    <location>
        <begin position="1140"/>
        <end position="1257"/>
    </location>
</feature>
<dbReference type="SUPFAM" id="SSF47370">
    <property type="entry name" value="Bromodomain"/>
    <property type="match status" value="6"/>
</dbReference>
<feature type="region of interest" description="Disordered" evidence="10">
    <location>
        <begin position="1308"/>
        <end position="1474"/>
    </location>
</feature>
<evidence type="ECO:0000256" key="5">
    <source>
        <dbReference type="ARBA" id="ARBA00023117"/>
    </source>
</evidence>
<feature type="compositionally biased region" description="Low complexity" evidence="10">
    <location>
        <begin position="769"/>
        <end position="789"/>
    </location>
</feature>
<keyword evidence="15" id="KW-1185">Reference proteome</keyword>
<feature type="region of interest" description="Disordered" evidence="10">
    <location>
        <begin position="1538"/>
        <end position="1612"/>
    </location>
</feature>
<dbReference type="SUPFAM" id="SSF47095">
    <property type="entry name" value="HMG-box"/>
    <property type="match status" value="1"/>
</dbReference>
<dbReference type="Gene3D" id="1.10.30.10">
    <property type="entry name" value="High mobility group box domain"/>
    <property type="match status" value="1"/>
</dbReference>
<dbReference type="PROSITE" id="PS50118">
    <property type="entry name" value="HMG_BOX_2"/>
    <property type="match status" value="1"/>
</dbReference>
<evidence type="ECO:0000259" key="11">
    <source>
        <dbReference type="PROSITE" id="PS50014"/>
    </source>
</evidence>
<feature type="domain" description="Bromo" evidence="11">
    <location>
        <begin position="521"/>
        <end position="591"/>
    </location>
</feature>
<keyword evidence="9" id="KW-0238">DNA-binding</keyword>
<feature type="region of interest" description="Disordered" evidence="10">
    <location>
        <begin position="891"/>
        <end position="917"/>
    </location>
</feature>
<dbReference type="Pfam" id="PF00439">
    <property type="entry name" value="Bromodomain"/>
    <property type="match status" value="6"/>
</dbReference>
<keyword evidence="7 9" id="KW-0539">Nucleus</keyword>
<evidence type="ECO:0000256" key="2">
    <source>
        <dbReference type="ARBA" id="ARBA00022737"/>
    </source>
</evidence>
<dbReference type="InterPro" id="IPR043151">
    <property type="entry name" value="BAH_sf"/>
</dbReference>
<feature type="compositionally biased region" description="Polar residues" evidence="10">
    <location>
        <begin position="11"/>
        <end position="20"/>
    </location>
</feature>
<gene>
    <name evidence="14" type="ORF">CVLEPA_LOCUS31918</name>
</gene>
<evidence type="ECO:0000256" key="6">
    <source>
        <dbReference type="ARBA" id="ARBA00023163"/>
    </source>
</evidence>
<evidence type="ECO:0000256" key="4">
    <source>
        <dbReference type="ARBA" id="ARBA00023015"/>
    </source>
</evidence>
<dbReference type="Gene3D" id="2.30.30.490">
    <property type="match status" value="2"/>
</dbReference>
<evidence type="ECO:0000256" key="8">
    <source>
        <dbReference type="PROSITE-ProRule" id="PRU00035"/>
    </source>
</evidence>
<evidence type="ECO:0000256" key="7">
    <source>
        <dbReference type="ARBA" id="ARBA00023242"/>
    </source>
</evidence>
<dbReference type="SMART" id="SM00398">
    <property type="entry name" value="HMG"/>
    <property type="match status" value="1"/>
</dbReference>
<feature type="compositionally biased region" description="Acidic residues" evidence="10">
    <location>
        <begin position="446"/>
        <end position="459"/>
    </location>
</feature>
<dbReference type="EMBL" id="CAWYQH010000174">
    <property type="protein sequence ID" value="CAK8698479.1"/>
    <property type="molecule type" value="Genomic_DNA"/>
</dbReference>
<dbReference type="PANTHER" id="PTHR16062">
    <property type="entry name" value="SWI/SNF-RELATED"/>
    <property type="match status" value="1"/>
</dbReference>
<dbReference type="PRINTS" id="PR00503">
    <property type="entry name" value="BROMODOMAIN"/>
</dbReference>
<feature type="compositionally biased region" description="Basic and acidic residues" evidence="10">
    <location>
        <begin position="308"/>
        <end position="328"/>
    </location>
</feature>
<dbReference type="SMART" id="SM00439">
    <property type="entry name" value="BAH"/>
    <property type="match status" value="2"/>
</dbReference>
<feature type="compositionally biased region" description="Basic and acidic residues" evidence="10">
    <location>
        <begin position="891"/>
        <end position="905"/>
    </location>
</feature>
<reference evidence="14 15" key="1">
    <citation type="submission" date="2024-02" db="EMBL/GenBank/DDBJ databases">
        <authorList>
            <person name="Daric V."/>
            <person name="Darras S."/>
        </authorList>
    </citation>
    <scope>NUCLEOTIDE SEQUENCE [LARGE SCALE GENOMIC DNA]</scope>
</reference>
<feature type="domain" description="Bromo" evidence="11">
    <location>
        <begin position="196"/>
        <end position="265"/>
    </location>
</feature>
<evidence type="ECO:0000256" key="3">
    <source>
        <dbReference type="ARBA" id="ARBA00022853"/>
    </source>
</evidence>
<dbReference type="InterPro" id="IPR018359">
    <property type="entry name" value="Bromodomain_CS"/>
</dbReference>
<feature type="compositionally biased region" description="Basic and acidic residues" evidence="10">
    <location>
        <begin position="801"/>
        <end position="810"/>
    </location>
</feature>
<dbReference type="InterPro" id="IPR037382">
    <property type="entry name" value="Rsc/polybromo"/>
</dbReference>
<feature type="compositionally biased region" description="Pro residues" evidence="10">
    <location>
        <begin position="1404"/>
        <end position="1419"/>
    </location>
</feature>
<feature type="domain" description="Bromo" evidence="11">
    <location>
        <begin position="646"/>
        <end position="716"/>
    </location>
</feature>
<feature type="compositionally biased region" description="Low complexity" evidence="10">
    <location>
        <begin position="1385"/>
        <end position="1403"/>
    </location>
</feature>
<feature type="compositionally biased region" description="Polar residues" evidence="10">
    <location>
        <begin position="1593"/>
        <end position="1604"/>
    </location>
</feature>
<keyword evidence="5 8" id="KW-0103">Bromodomain</keyword>
<feature type="domain" description="HMG box" evidence="12">
    <location>
        <begin position="1476"/>
        <end position="1539"/>
    </location>
</feature>
<keyword evidence="3" id="KW-0156">Chromatin regulator</keyword>
<comment type="caution">
    <text evidence="14">The sequence shown here is derived from an EMBL/GenBank/DDBJ whole genome shotgun (WGS) entry which is preliminary data.</text>
</comment>
<dbReference type="InterPro" id="IPR036427">
    <property type="entry name" value="Bromodomain-like_sf"/>
</dbReference>
<sequence length="1746" mass="202261">MPPKRKHLSSGRDSSFSESPYSKRPRRSAANQSDLALLIYEAVKGVEDEYGHVISDSFMKLPSKRHHPDYYDKIVDPVDLTKIGQRIRMEEYRDIEILTTDFQLMVSNAKKYYDENSQEYNDACSLWEIYLTTKARMVEEAKLQEAAKPKPGRKPKQLQQTNDDQHSGALCIYDFEVTMEDLKELYENLVTETDEAGRVIADLFMQLPDRSNEDYYEKIKEPIDFLTIGENLENGKYFTIAELEKDIMLLARNARTYNERHSQMYDDATMLKSIFRERASDLEKIKKPEIVGVKTSARIKHRKSFSRTSDRLQDRPLKSEEKSELHDASIPHPALDEFQAQLYNEVVNYKNHLGHTISDPFVRLPNKRFYPMYYEEIENPISLKIIRKKIQTKKYDSCEDLQEDFNLLFSNAKKFNVGTSQIHKDAVALQKFMEVKLPEYAAKEEELADIESESDDEENNVQNERSRVEDKGDDVLTDSMVDDTEFTKKKRRRKQKGSKRESLQDRLRLLYETVLAAEDEEGNEMITLFLEKPSRKDYPDYYKLVLEPIDMRIIDKKIRQDKYINIDDMLDDFNLMFNNARHYNEPGSQVYMDADALEKILVDKNKELGSFDITLPSARSSKTQGTSLEEKLMKLFNAIRDYADPTQRKICDIFMHLPTKHELPDYYKVIKKPMEMDRIQQRIQTGQYTKLDEMLADLLLMYENACIYNEPGSVIYKDALILQKVAVEKYYEFEEVETNPSIENLVQEMMTSLFMSVMNHQDENGRCYSESLGTTVSSSSNQEGDSGSNVKSEQTSTDSPSNEHVENSDNLTFEKIKKNLHNRRYRRLDVFQEHMFEVFEDVRSNNRTDSEVYEDTVELQKFFIKIRDELCKNGEILMSPTRSHTLKRLENELDVEKKEKQQTETKEDEEMQEEGKEMREKMEMTLQSERMDYQGTMYKPGDYVYVENQESMSTPHIVCIEKLYTDDSGERRLYGGWYYRPEATFHTTTKKFFVKEVFKSDYYNTVLVTLIRGRCVVMPPKNYFKMKPVGFNEEDVYICESRYFSNHKTFKRLKTSQLPTSDVELELRETPLPIIRISSCYSNQKDESLAEKERVQSYFSQGIDESWPKDVIDRERENIKSENQLLPDGVYYSQYFTNDMWVKLGDCVYLRQPNTSVCKIARVDYLWTDAAGNVLMRGPWFIRPEETQHEPTRMFYKNELFISSSEATFLFANVTGKCMVLAAKDYVACRPTEIAEKDIFYYESKYVEAEGFIKKIKSIKRYTPTHKVVDDEYYYYKRLIPAIYQLSPFLEKAVQDEMINRENDAKNMKEHAETDETSSSISGDTSAAYAAPSAQGHMYPPIQQPPHAYPPPPHVMPSHPYSPHPGYPPQIQYAGSPAPGDPHAQQSHQPYMHQQMQHQQYPPGMRPSIPPPAVPPPHMPQYTSSPHMYSASPHPGIMAPSPGVIQSPDSSRPSSARPEAAPTPPTKKKTRSGHSTGYILFASHYHPKARADHPEMPFGEISKIVGEEWRNLDEDKKREYEEKAREQTARLEAEGKLVVKKKKKKKDADESVPATPQPVLNTPGQQYAPQAYPQGQYQVTPGHPQVPRPPVSTPQASPYTSQPYPGTMAPASYMQTPTAAHQYVQHPQATPVNQPPPPPTVAQQHRMKRGALFVKPPPKAQRVMHSEAYLRYIEGLEKGSSSISNWQKTLNVQQKDVHLTKEEETKLPVHWLANGKGRHESTTAALWSLRNLMLKDALTIRNHLAW</sequence>
<evidence type="ECO:0000256" key="1">
    <source>
        <dbReference type="ARBA" id="ARBA00004123"/>
    </source>
</evidence>
<keyword evidence="6" id="KW-0804">Transcription</keyword>
<dbReference type="Pfam" id="PF01426">
    <property type="entry name" value="BAH"/>
    <property type="match status" value="2"/>
</dbReference>
<evidence type="ECO:0000256" key="9">
    <source>
        <dbReference type="PROSITE-ProRule" id="PRU00267"/>
    </source>
</evidence>
<dbReference type="InterPro" id="IPR009071">
    <property type="entry name" value="HMG_box_dom"/>
</dbReference>
<name>A0ABP0H648_CLALP</name>
<feature type="compositionally biased region" description="Basic and acidic residues" evidence="10">
    <location>
        <begin position="464"/>
        <end position="474"/>
    </location>
</feature>
<feature type="compositionally biased region" description="Polar residues" evidence="10">
    <location>
        <begin position="790"/>
        <end position="800"/>
    </location>
</feature>
<feature type="compositionally biased region" description="Low complexity" evidence="10">
    <location>
        <begin position="1563"/>
        <end position="1578"/>
    </location>
</feature>
<feature type="region of interest" description="Disordered" evidence="10">
    <location>
        <begin position="144"/>
        <end position="164"/>
    </location>
</feature>
<keyword evidence="2" id="KW-0677">Repeat</keyword>
<keyword evidence="4" id="KW-0805">Transcription regulation</keyword>
<dbReference type="InterPro" id="IPR036910">
    <property type="entry name" value="HMG_box_dom_sf"/>
</dbReference>
<feature type="domain" description="Bromo" evidence="11">
    <location>
        <begin position="353"/>
        <end position="423"/>
    </location>
</feature>
<feature type="region of interest" description="Disordered" evidence="10">
    <location>
        <begin position="446"/>
        <end position="474"/>
    </location>
</feature>
<organism evidence="14 15">
    <name type="scientific">Clavelina lepadiformis</name>
    <name type="common">Light-bulb sea squirt</name>
    <name type="synonym">Ascidia lepadiformis</name>
    <dbReference type="NCBI Taxonomy" id="159417"/>
    <lineage>
        <taxon>Eukaryota</taxon>
        <taxon>Metazoa</taxon>
        <taxon>Chordata</taxon>
        <taxon>Tunicata</taxon>
        <taxon>Ascidiacea</taxon>
        <taxon>Aplousobranchia</taxon>
        <taxon>Clavelinidae</taxon>
        <taxon>Clavelina</taxon>
    </lineage>
</organism>
<dbReference type="PROSITE" id="PS00633">
    <property type="entry name" value="BROMODOMAIN_1"/>
    <property type="match status" value="2"/>
</dbReference>
<evidence type="ECO:0000256" key="10">
    <source>
        <dbReference type="SAM" id="MobiDB-lite"/>
    </source>
</evidence>
<dbReference type="Pfam" id="PF00505">
    <property type="entry name" value="HMG_box"/>
    <property type="match status" value="1"/>
</dbReference>
<dbReference type="PANTHER" id="PTHR16062:SF19">
    <property type="entry name" value="PROTEIN POLYBROMO-1"/>
    <property type="match status" value="1"/>
</dbReference>
<protein>
    <recommendedName>
        <fullName evidence="16">Polybromo-1</fullName>
    </recommendedName>
</protein>
<feature type="DNA-binding region" description="HMG box" evidence="9">
    <location>
        <begin position="1476"/>
        <end position="1539"/>
    </location>
</feature>
<comment type="subcellular location">
    <subcellularLocation>
        <location evidence="1">Nucleus</location>
    </subcellularLocation>
</comment>
<dbReference type="InterPro" id="IPR001025">
    <property type="entry name" value="BAH_dom"/>
</dbReference>
<feature type="compositionally biased region" description="Pro residues" evidence="10">
    <location>
        <begin position="1342"/>
        <end position="1368"/>
    </location>
</feature>
<feature type="region of interest" description="Disordered" evidence="10">
    <location>
        <begin position="302"/>
        <end position="328"/>
    </location>
</feature>
<evidence type="ECO:0000313" key="15">
    <source>
        <dbReference type="Proteomes" id="UP001642483"/>
    </source>
</evidence>
<dbReference type="SMART" id="SM00297">
    <property type="entry name" value="BROMO"/>
    <property type="match status" value="6"/>
</dbReference>
<evidence type="ECO:0000259" key="12">
    <source>
        <dbReference type="PROSITE" id="PS50118"/>
    </source>
</evidence>
<feature type="region of interest" description="Disordered" evidence="10">
    <location>
        <begin position="1"/>
        <end position="29"/>
    </location>
</feature>
<evidence type="ECO:0000313" key="14">
    <source>
        <dbReference type="EMBL" id="CAK8698479.1"/>
    </source>
</evidence>
<dbReference type="Proteomes" id="UP001642483">
    <property type="component" value="Unassembled WGS sequence"/>
</dbReference>
<proteinExistence type="predicted"/>
<evidence type="ECO:0008006" key="16">
    <source>
        <dbReference type="Google" id="ProtNLM"/>
    </source>
</evidence>
<dbReference type="PROSITE" id="PS51038">
    <property type="entry name" value="BAH"/>
    <property type="match status" value="2"/>
</dbReference>
<feature type="compositionally biased region" description="Low complexity" evidence="10">
    <location>
        <begin position="1447"/>
        <end position="1460"/>
    </location>
</feature>
<dbReference type="InterPro" id="IPR001487">
    <property type="entry name" value="Bromodomain"/>
</dbReference>
<dbReference type="CDD" id="cd04717">
    <property type="entry name" value="BAH_polybromo"/>
    <property type="match status" value="2"/>
</dbReference>
<feature type="domain" description="BAH" evidence="13">
    <location>
        <begin position="936"/>
        <end position="1054"/>
    </location>
</feature>